<reference evidence="4 5" key="1">
    <citation type="submission" date="2024-02" db="EMBL/GenBank/DDBJ databases">
        <title>De novo assembly and annotation of 12 fungi associated with fruit tree decline syndrome in Ontario, Canada.</title>
        <authorList>
            <person name="Sulman M."/>
            <person name="Ellouze W."/>
            <person name="Ilyukhin E."/>
        </authorList>
    </citation>
    <scope>NUCLEOTIDE SEQUENCE [LARGE SCALE GENOMIC DNA]</scope>
    <source>
        <strain evidence="4 5">M42-189</strain>
    </source>
</reference>
<sequence>MELDLELGVIEIEPTVLEYARFHGLCSDFTKELATCYNSFSLSDETFDLDLEDPNDAPSLTNPADELTKERLSVSKEAAMLLRSVHFLAQEPPNLLLIPDGRRRILGLKQELPILRTDNELDLLAFGSTVEPSFTDLKIPLEAIDEENDEGLECPSRYAAYPKQCDERAKNEKLGVSRETLLYLQEAIRDSHSPEDSEIIKSEGLVHRKNTTIQPVTPPLLPLTPPLSPYIPSSPGNHVELISDDSNSTAAEAKALEEQIMAADALVQHNSDGTDEMLLDMLDIGEYDPELDHINSTSTKRKASELKIEGPLTPLMFSETPAKKLKTVAFAEMLVEYIPDLSLRYTDEKGHDQVYDETHGDDSELPSNYENGNDILSPEDDYAFVKDVLEPAAKDVNWRVENEKLSEADTTKRVPVPRVDFRLPVAPWDEFARRDVHNVSETEIDAQARFLLWVKRNHMQTASSWHGISELERTLPLAPFSHEAAKISLEEKLHGEDALTKMLADITVGEIWTSSTDIWKRDGLRILEVEEIDEETLEPADLGGRKDMSSLIRKRQLEIQEIASDRGIAPRKKPSTPSLVIESFEPRREVIESHHWRDGSSMAHRNATPPIVNRSKDVKLSTTRTGPVQTQERDTSLMFGGKFSASSALDNFMALHGMTAKPNARDKNGPLARRPPEPPLPSPIRPVDKARNPHNVTKAGVQPAEEVAQRPIDLPSLPESMPPASFVTSSTLLQRRSLSRQIESLYPDAEFVSRDFDSQYAVSKEADLILSPSTGLIVTTLQQLKQRALPGQPDRSPVKDRMRVLQHMYERLVVVVSEGLSRERVGQGYGQCLDPRDQEAMTEYERTAAQLDGDVYIRYVPGGEQALARSIVGEMAQFGLPHGSKDIGDIKLLPDQTTWELFLRRAGLNAFAAQVILALLKDLVDWPQLSKDTCGVTPNTIRTCGLQTFLLMPAESRVQNFQTILGGSRILKRVSALLDEPWLSAAHGFRM</sequence>
<feature type="domain" description="DUF7102" evidence="2">
    <location>
        <begin position="725"/>
        <end position="880"/>
    </location>
</feature>
<dbReference type="EMBL" id="JAKJXO020000012">
    <property type="protein sequence ID" value="KAL1597765.1"/>
    <property type="molecule type" value="Genomic_DNA"/>
</dbReference>
<dbReference type="Proteomes" id="UP001521785">
    <property type="component" value="Unassembled WGS sequence"/>
</dbReference>
<dbReference type="InterPro" id="IPR057559">
    <property type="entry name" value="SAM_6"/>
</dbReference>
<organism evidence="4 5">
    <name type="scientific">Paraconiothyrium brasiliense</name>
    <dbReference type="NCBI Taxonomy" id="300254"/>
    <lineage>
        <taxon>Eukaryota</taxon>
        <taxon>Fungi</taxon>
        <taxon>Dikarya</taxon>
        <taxon>Ascomycota</taxon>
        <taxon>Pezizomycotina</taxon>
        <taxon>Dothideomycetes</taxon>
        <taxon>Pleosporomycetidae</taxon>
        <taxon>Pleosporales</taxon>
        <taxon>Massarineae</taxon>
        <taxon>Didymosphaeriaceae</taxon>
        <taxon>Paraconiothyrium</taxon>
    </lineage>
</organism>
<dbReference type="InterPro" id="IPR055528">
    <property type="entry name" value="DUF7102"/>
</dbReference>
<dbReference type="Pfam" id="PF23394">
    <property type="entry name" value="DUF7102"/>
    <property type="match status" value="1"/>
</dbReference>
<evidence type="ECO:0000259" key="2">
    <source>
        <dbReference type="Pfam" id="PF23394"/>
    </source>
</evidence>
<evidence type="ECO:0000256" key="1">
    <source>
        <dbReference type="SAM" id="MobiDB-lite"/>
    </source>
</evidence>
<evidence type="ECO:0000313" key="5">
    <source>
        <dbReference type="Proteomes" id="UP001521785"/>
    </source>
</evidence>
<gene>
    <name evidence="4" type="ORF">SLS60_008252</name>
</gene>
<accession>A0ABR3R027</accession>
<dbReference type="Pfam" id="PF23395">
    <property type="entry name" value="SAM_6"/>
    <property type="match status" value="1"/>
</dbReference>
<feature type="region of interest" description="Disordered" evidence="1">
    <location>
        <begin position="661"/>
        <end position="693"/>
    </location>
</feature>
<protein>
    <submittedName>
        <fullName evidence="4">Uncharacterized protein</fullName>
    </submittedName>
</protein>
<evidence type="ECO:0000259" key="3">
    <source>
        <dbReference type="Pfam" id="PF23395"/>
    </source>
</evidence>
<evidence type="ECO:0000313" key="4">
    <source>
        <dbReference type="EMBL" id="KAL1597765.1"/>
    </source>
</evidence>
<comment type="caution">
    <text evidence="4">The sequence shown here is derived from an EMBL/GenBank/DDBJ whole genome shotgun (WGS) entry which is preliminary data.</text>
</comment>
<name>A0ABR3R027_9PLEO</name>
<feature type="domain" description="SAM-like" evidence="3">
    <location>
        <begin position="894"/>
        <end position="977"/>
    </location>
</feature>
<proteinExistence type="predicted"/>
<keyword evidence="5" id="KW-1185">Reference proteome</keyword>